<feature type="domain" description="DNA-directed RNA polymerase RpoA/D/Rpb3-type" evidence="12">
    <location>
        <begin position="25"/>
        <end position="233"/>
    </location>
</feature>
<proteinExistence type="inferred from homology"/>
<evidence type="ECO:0000256" key="1">
    <source>
        <dbReference type="ARBA" id="ARBA00007123"/>
    </source>
</evidence>
<evidence type="ECO:0000313" key="14">
    <source>
        <dbReference type="Proteomes" id="UP001461341"/>
    </source>
</evidence>
<evidence type="ECO:0000256" key="5">
    <source>
        <dbReference type="ARBA" id="ARBA00022679"/>
    </source>
</evidence>
<dbReference type="InterPro" id="IPR011260">
    <property type="entry name" value="RNAP_asu_C"/>
</dbReference>
<comment type="function">
    <text evidence="11">DNA-dependent RNA polymerase catalyzes the transcription of DNA into RNA using the four ribonucleoside triphosphates as substrates.</text>
</comment>
<dbReference type="SUPFAM" id="SSF55257">
    <property type="entry name" value="RBP11-like subunits of RNA polymerase"/>
    <property type="match status" value="1"/>
</dbReference>
<keyword evidence="14" id="KW-1185">Reference proteome</keyword>
<gene>
    <name evidence="11" type="primary">rpoA</name>
    <name evidence="13" type="ORF">QBE54_03025</name>
</gene>
<dbReference type="SUPFAM" id="SSF47789">
    <property type="entry name" value="C-terminal domain of RNA polymerase alpha subunit"/>
    <property type="match status" value="1"/>
</dbReference>
<dbReference type="NCBIfam" id="NF003513">
    <property type="entry name" value="PRK05182.1-2"/>
    <property type="match status" value="1"/>
</dbReference>
<dbReference type="Pfam" id="PF01000">
    <property type="entry name" value="RNA_pol_A_bac"/>
    <property type="match status" value="1"/>
</dbReference>
<evidence type="ECO:0000313" key="13">
    <source>
        <dbReference type="EMBL" id="WZL76724.1"/>
    </source>
</evidence>
<dbReference type="InterPro" id="IPR036643">
    <property type="entry name" value="RNApol_insert_sf"/>
</dbReference>
<organism evidence="13 14">
    <name type="scientific">Thermatribacter velox</name>
    <dbReference type="NCBI Taxonomy" id="3039681"/>
    <lineage>
        <taxon>Bacteria</taxon>
        <taxon>Pseudomonadati</taxon>
        <taxon>Atribacterota</taxon>
        <taxon>Atribacteria</taxon>
        <taxon>Atribacterales</taxon>
        <taxon>Thermatribacteraceae</taxon>
        <taxon>Thermatribacter</taxon>
    </lineage>
</organism>
<dbReference type="EC" id="2.7.7.6" evidence="2 11"/>
<keyword evidence="5 11" id="KW-0808">Transferase</keyword>
<accession>A0ABZ2YCK3</accession>
<dbReference type="SUPFAM" id="SSF56553">
    <property type="entry name" value="Insert subdomain of RNA polymerase alpha subunit"/>
    <property type="match status" value="1"/>
</dbReference>
<evidence type="ECO:0000259" key="12">
    <source>
        <dbReference type="SMART" id="SM00662"/>
    </source>
</evidence>
<comment type="domain">
    <text evidence="11">The N-terminal domain is essential for RNAP assembly and basal transcription, whereas the C-terminal domain is involved in interaction with transcriptional regulators and with upstream promoter elements.</text>
</comment>
<name>A0ABZ2YCK3_9BACT</name>
<evidence type="ECO:0000256" key="10">
    <source>
        <dbReference type="ARBA" id="ARBA00048552"/>
    </source>
</evidence>
<dbReference type="NCBIfam" id="NF003519">
    <property type="entry name" value="PRK05182.2-5"/>
    <property type="match status" value="1"/>
</dbReference>
<dbReference type="InterPro" id="IPR011263">
    <property type="entry name" value="DNA-dir_RNA_pol_RpoA/D/Rpb3"/>
</dbReference>
<dbReference type="Gene3D" id="2.170.120.12">
    <property type="entry name" value="DNA-directed RNA polymerase, insert domain"/>
    <property type="match status" value="1"/>
</dbReference>
<dbReference type="Gene3D" id="3.30.1360.10">
    <property type="entry name" value="RNA polymerase, RBP11-like subunit"/>
    <property type="match status" value="1"/>
</dbReference>
<dbReference type="GO" id="GO:0003899">
    <property type="term" value="F:DNA-directed RNA polymerase activity"/>
    <property type="evidence" value="ECO:0007669"/>
    <property type="project" value="UniProtKB-EC"/>
</dbReference>
<feature type="region of interest" description="Alpha C-terminal domain (alpha-CTD)" evidence="11">
    <location>
        <begin position="255"/>
        <end position="331"/>
    </location>
</feature>
<dbReference type="CDD" id="cd06928">
    <property type="entry name" value="RNAP_alpha_NTD"/>
    <property type="match status" value="1"/>
</dbReference>
<sequence>MYDLKELMKCEIVEVREDIRPPNLYGKFLIEPLEAGWGITIGNALRRVLLSSIEGSAVTAVQIEGVMHEFSVLPGVREDVSDIVLNLKGLVLKSHSDQEILYLDVKGEPGRVKVVTGADIQKNSNVEIINPDHYIAEINEEGHLAARIYVARGKGYQEADETRYRELDIIPVDSIFTPVRKVNYQVLDTRVGQFTNYDKLVVEVWTNGAITPQEAMEKALELLRDNFAYLLELLRERIGETGVKADTPEETSEEVEEEIPIEDLDLSVRAINCLKRAKINTLRELLDVVRNRPEDLKKIKNLGQKTYEEILEKVQQRFLSSGNTEKRGVGE</sequence>
<reference evidence="13 14" key="1">
    <citation type="submission" date="2023-03" db="EMBL/GenBank/DDBJ databases">
        <title>Novel Species.</title>
        <authorList>
            <person name="Ma S."/>
        </authorList>
    </citation>
    <scope>NUCLEOTIDE SEQUENCE [LARGE SCALE GENOMIC DNA]</scope>
    <source>
        <strain evidence="13 14">B11</strain>
    </source>
</reference>
<comment type="subunit">
    <text evidence="11">Homodimer. The RNAP catalytic core consists of 2 alpha, 1 beta, 1 beta' and 1 omega subunit. When a sigma factor is associated with the core the holoenzyme is formed, which can initiate transcription.</text>
</comment>
<evidence type="ECO:0000256" key="11">
    <source>
        <dbReference type="HAMAP-Rule" id="MF_00059"/>
    </source>
</evidence>
<keyword evidence="7 11" id="KW-0804">Transcription</keyword>
<evidence type="ECO:0000256" key="9">
    <source>
        <dbReference type="ARBA" id="ARBA00033070"/>
    </source>
</evidence>
<dbReference type="HAMAP" id="MF_00059">
    <property type="entry name" value="RNApol_bact_RpoA"/>
    <property type="match status" value="1"/>
</dbReference>
<comment type="similarity">
    <text evidence="1 11">Belongs to the RNA polymerase alpha chain family.</text>
</comment>
<evidence type="ECO:0000256" key="7">
    <source>
        <dbReference type="ARBA" id="ARBA00023163"/>
    </source>
</evidence>
<evidence type="ECO:0000256" key="2">
    <source>
        <dbReference type="ARBA" id="ARBA00012418"/>
    </source>
</evidence>
<evidence type="ECO:0000256" key="6">
    <source>
        <dbReference type="ARBA" id="ARBA00022695"/>
    </source>
</evidence>
<keyword evidence="6 11" id="KW-0548">Nucleotidyltransferase</keyword>
<dbReference type="Gene3D" id="1.10.150.20">
    <property type="entry name" value="5' to 3' exonuclease, C-terminal subdomain"/>
    <property type="match status" value="1"/>
</dbReference>
<evidence type="ECO:0000256" key="4">
    <source>
        <dbReference type="ARBA" id="ARBA00022478"/>
    </source>
</evidence>
<dbReference type="InterPro" id="IPR011773">
    <property type="entry name" value="DNA-dir_RpoA"/>
</dbReference>
<dbReference type="Pfam" id="PF03118">
    <property type="entry name" value="RNA_pol_A_CTD"/>
    <property type="match status" value="1"/>
</dbReference>
<feature type="region of interest" description="Alpha N-terminal domain (alpha-NTD)" evidence="11">
    <location>
        <begin position="1"/>
        <end position="234"/>
    </location>
</feature>
<dbReference type="InterPro" id="IPR036603">
    <property type="entry name" value="RBP11-like"/>
</dbReference>
<dbReference type="NCBIfam" id="TIGR02027">
    <property type="entry name" value="rpoA"/>
    <property type="match status" value="1"/>
</dbReference>
<evidence type="ECO:0000256" key="8">
    <source>
        <dbReference type="ARBA" id="ARBA00032524"/>
    </source>
</evidence>
<dbReference type="GO" id="GO:0000428">
    <property type="term" value="C:DNA-directed RNA polymerase complex"/>
    <property type="evidence" value="ECO:0007669"/>
    <property type="project" value="UniProtKB-KW"/>
</dbReference>
<dbReference type="Proteomes" id="UP001461341">
    <property type="component" value="Chromosome"/>
</dbReference>
<dbReference type="SMART" id="SM00662">
    <property type="entry name" value="RPOLD"/>
    <property type="match status" value="1"/>
</dbReference>
<evidence type="ECO:0000256" key="3">
    <source>
        <dbReference type="ARBA" id="ARBA00015972"/>
    </source>
</evidence>
<protein>
    <recommendedName>
        <fullName evidence="3 11">DNA-directed RNA polymerase subunit alpha</fullName>
        <shortName evidence="11">RNAP subunit alpha</shortName>
        <ecNumber evidence="2 11">2.7.7.6</ecNumber>
    </recommendedName>
    <alternativeName>
        <fullName evidence="9 11">RNA polymerase subunit alpha</fullName>
    </alternativeName>
    <alternativeName>
        <fullName evidence="8 11">Transcriptase subunit alpha</fullName>
    </alternativeName>
</protein>
<keyword evidence="4 11" id="KW-0240">DNA-directed RNA polymerase</keyword>
<dbReference type="RefSeq" id="WP_369018888.1">
    <property type="nucleotide sequence ID" value="NZ_CP121689.1"/>
</dbReference>
<dbReference type="EMBL" id="CP121689">
    <property type="protein sequence ID" value="WZL76724.1"/>
    <property type="molecule type" value="Genomic_DNA"/>
</dbReference>
<dbReference type="InterPro" id="IPR011262">
    <property type="entry name" value="DNA-dir_RNA_pol_insert"/>
</dbReference>
<comment type="catalytic activity">
    <reaction evidence="10 11">
        <text>RNA(n) + a ribonucleoside 5'-triphosphate = RNA(n+1) + diphosphate</text>
        <dbReference type="Rhea" id="RHEA:21248"/>
        <dbReference type="Rhea" id="RHEA-COMP:14527"/>
        <dbReference type="Rhea" id="RHEA-COMP:17342"/>
        <dbReference type="ChEBI" id="CHEBI:33019"/>
        <dbReference type="ChEBI" id="CHEBI:61557"/>
        <dbReference type="ChEBI" id="CHEBI:140395"/>
        <dbReference type="EC" id="2.7.7.6"/>
    </reaction>
</comment>
<dbReference type="Pfam" id="PF01193">
    <property type="entry name" value="RNA_pol_L"/>
    <property type="match status" value="1"/>
</dbReference>